<dbReference type="InterPro" id="IPR002347">
    <property type="entry name" value="SDR_fam"/>
</dbReference>
<proteinExistence type="inferred from homology"/>
<name>A0ABS4EC61_9FIRM</name>
<evidence type="ECO:0000256" key="2">
    <source>
        <dbReference type="ARBA" id="ARBA00023002"/>
    </source>
</evidence>
<dbReference type="Gene3D" id="3.40.50.720">
    <property type="entry name" value="NAD(P)-binding Rossmann-like Domain"/>
    <property type="match status" value="1"/>
</dbReference>
<reference evidence="4 5" key="1">
    <citation type="submission" date="2021-03" db="EMBL/GenBank/DDBJ databases">
        <title>Genomic Encyclopedia of Type Strains, Phase IV (KMG-IV): sequencing the most valuable type-strain genomes for metagenomic binning, comparative biology and taxonomic classification.</title>
        <authorList>
            <person name="Goeker M."/>
        </authorList>
    </citation>
    <scope>NUCLEOTIDE SEQUENCE [LARGE SCALE GENOMIC DNA]</scope>
    <source>
        <strain evidence="4 5">DSM 1289</strain>
    </source>
</reference>
<accession>A0ABS4EC61</accession>
<gene>
    <name evidence="4" type="ORF">J2Z43_001910</name>
</gene>
<comment type="similarity">
    <text evidence="1 3">Belongs to the short-chain dehydrogenases/reductases (SDR) family.</text>
</comment>
<dbReference type="PANTHER" id="PTHR42901:SF1">
    <property type="entry name" value="ALCOHOL DEHYDROGENASE"/>
    <property type="match status" value="1"/>
</dbReference>
<dbReference type="PRINTS" id="PR00081">
    <property type="entry name" value="GDHRDH"/>
</dbReference>
<dbReference type="SUPFAM" id="SSF51735">
    <property type="entry name" value="NAD(P)-binding Rossmann-fold domains"/>
    <property type="match status" value="1"/>
</dbReference>
<keyword evidence="5" id="KW-1185">Reference proteome</keyword>
<dbReference type="Pfam" id="PF00106">
    <property type="entry name" value="adh_short"/>
    <property type="match status" value="1"/>
</dbReference>
<evidence type="ECO:0000313" key="4">
    <source>
        <dbReference type="EMBL" id="MBP1855515.1"/>
    </source>
</evidence>
<dbReference type="PANTHER" id="PTHR42901">
    <property type="entry name" value="ALCOHOL DEHYDROGENASE"/>
    <property type="match status" value="1"/>
</dbReference>
<evidence type="ECO:0000313" key="5">
    <source>
        <dbReference type="Proteomes" id="UP000767291"/>
    </source>
</evidence>
<dbReference type="PRINTS" id="PR00080">
    <property type="entry name" value="SDRFAMILY"/>
</dbReference>
<dbReference type="EMBL" id="JAGGJX010000003">
    <property type="protein sequence ID" value="MBP1855515.1"/>
    <property type="molecule type" value="Genomic_DNA"/>
</dbReference>
<comment type="caution">
    <text evidence="4">The sequence shown here is derived from an EMBL/GenBank/DDBJ whole genome shotgun (WGS) entry which is preliminary data.</text>
</comment>
<protein>
    <submittedName>
        <fullName evidence="4">Short-subunit dehydrogenase</fullName>
    </submittedName>
</protein>
<evidence type="ECO:0000256" key="1">
    <source>
        <dbReference type="ARBA" id="ARBA00006484"/>
    </source>
</evidence>
<evidence type="ECO:0000256" key="3">
    <source>
        <dbReference type="RuleBase" id="RU000363"/>
    </source>
</evidence>
<dbReference type="InterPro" id="IPR036291">
    <property type="entry name" value="NAD(P)-bd_dom_sf"/>
</dbReference>
<keyword evidence="2" id="KW-0560">Oxidoreductase</keyword>
<dbReference type="RefSeq" id="WP_209456939.1">
    <property type="nucleotide sequence ID" value="NZ_BAAACS010000011.1"/>
</dbReference>
<dbReference type="Proteomes" id="UP000767291">
    <property type="component" value="Unassembled WGS sequence"/>
</dbReference>
<dbReference type="CDD" id="cd05233">
    <property type="entry name" value="SDR_c"/>
    <property type="match status" value="1"/>
</dbReference>
<sequence>MIRKNIAIITGASSGLGKEFVKILVKDKGVDEIWAIARKQEKLDLLKKDCGTKVQTFSVDLSNNKEIIDFSYNLECNNPKILYLINNAGFAKFCSYNDLNLKDSINMIDLNVSGTVSMGLISIPYMEKGARILNIASQASFQPLPYQNLYSSTKAFIRNYSRALNIELKDQGIYVTTVCPGWMDTNLFDRAIIGAKKATNNFPFMVTPDKVAEKAIDDSKKRKDISIYGWYTKLSHIVAKFLPQKLMMKIWLKQQGL</sequence>
<organism evidence="4 5">
    <name type="scientific">Metaclostridioides mangenotii</name>
    <dbReference type="NCBI Taxonomy" id="1540"/>
    <lineage>
        <taxon>Bacteria</taxon>
        <taxon>Bacillati</taxon>
        <taxon>Bacillota</taxon>
        <taxon>Clostridia</taxon>
        <taxon>Peptostreptococcales</taxon>
        <taxon>Peptostreptococcaceae</taxon>
        <taxon>Metaclostridioides</taxon>
    </lineage>
</organism>